<dbReference type="GO" id="GO:0005524">
    <property type="term" value="F:ATP binding"/>
    <property type="evidence" value="ECO:0007669"/>
    <property type="project" value="InterPro"/>
</dbReference>
<dbReference type="PRINTS" id="PR00625">
    <property type="entry name" value="JDOMAIN"/>
</dbReference>
<dbReference type="GO" id="GO:0009408">
    <property type="term" value="P:response to heat"/>
    <property type="evidence" value="ECO:0007669"/>
    <property type="project" value="InterPro"/>
</dbReference>
<dbReference type="KEGG" id="mear:Mpt1_c10290"/>
<dbReference type="InterPro" id="IPR012724">
    <property type="entry name" value="DnaJ"/>
</dbReference>
<keyword evidence="8 9" id="KW-0143">Chaperone</keyword>
<evidence type="ECO:0000259" key="13">
    <source>
        <dbReference type="PROSITE" id="PS51188"/>
    </source>
</evidence>
<comment type="cofactor">
    <cofactor evidence="9">
        <name>Zn(2+)</name>
        <dbReference type="ChEBI" id="CHEBI:29105"/>
    </cofactor>
    <text evidence="9">Binds 2 Zn(2+) ions per monomer.</text>
</comment>
<comment type="domain">
    <text evidence="9">The J domain is necessary and sufficient to stimulate DnaK ATPase activity. Zinc center 1 plays an important role in the autonomous, DnaK-independent chaperone activity of DnaJ. Zinc center 2 is essential for interaction with DnaK and for DnaJ activity.</text>
</comment>
<evidence type="ECO:0000256" key="2">
    <source>
        <dbReference type="ARBA" id="ARBA00022705"/>
    </source>
</evidence>
<feature type="binding site" evidence="9">
    <location>
        <position position="155"/>
    </location>
    <ligand>
        <name>Zn(2+)</name>
        <dbReference type="ChEBI" id="CHEBI:29105"/>
        <label>1</label>
    </ligand>
</feature>
<dbReference type="NCBIfam" id="TIGR02349">
    <property type="entry name" value="DnaJ_bact"/>
    <property type="match status" value="1"/>
</dbReference>
<dbReference type="Pfam" id="PF00226">
    <property type="entry name" value="DnaJ"/>
    <property type="match status" value="1"/>
</dbReference>
<evidence type="ECO:0000256" key="4">
    <source>
        <dbReference type="ARBA" id="ARBA00022737"/>
    </source>
</evidence>
<dbReference type="GO" id="GO:0008270">
    <property type="term" value="F:zinc ion binding"/>
    <property type="evidence" value="ECO:0007669"/>
    <property type="project" value="UniProtKB-UniRule"/>
</dbReference>
<dbReference type="PANTHER" id="PTHR43096">
    <property type="entry name" value="DNAJ HOMOLOG 1, MITOCHONDRIAL-RELATED"/>
    <property type="match status" value="1"/>
</dbReference>
<feature type="binding site" evidence="9">
    <location>
        <position position="197"/>
    </location>
    <ligand>
        <name>Zn(2+)</name>
        <dbReference type="ChEBI" id="CHEBI:29105"/>
        <label>2</label>
    </ligand>
</feature>
<evidence type="ECO:0000256" key="9">
    <source>
        <dbReference type="HAMAP-Rule" id="MF_01152"/>
    </source>
</evidence>
<gene>
    <name evidence="9 14" type="primary">dnaJ</name>
    <name evidence="14" type="ORF">Mpt1_c10290</name>
</gene>
<evidence type="ECO:0000313" key="14">
    <source>
        <dbReference type="EMBL" id="AIZ56900.1"/>
    </source>
</evidence>
<name>A0A0A7LCJ4_9ARCH</name>
<feature type="binding site" evidence="9">
    <location>
        <position position="174"/>
    </location>
    <ligand>
        <name>Zn(2+)</name>
        <dbReference type="ChEBI" id="CHEBI:29105"/>
        <label>2</label>
    </ligand>
</feature>
<evidence type="ECO:0000256" key="5">
    <source>
        <dbReference type="ARBA" id="ARBA00022771"/>
    </source>
</evidence>
<dbReference type="Gene3D" id="2.10.230.10">
    <property type="entry name" value="Heat shock protein DnaJ, cysteine-rich domain"/>
    <property type="match status" value="1"/>
</dbReference>
<feature type="binding site" evidence="9">
    <location>
        <position position="200"/>
    </location>
    <ligand>
        <name>Zn(2+)</name>
        <dbReference type="ChEBI" id="CHEBI:29105"/>
        <label>2</label>
    </ligand>
</feature>
<dbReference type="InterPro" id="IPR002939">
    <property type="entry name" value="DnaJ_C"/>
</dbReference>
<dbReference type="HAMAP" id="MF_01152">
    <property type="entry name" value="DnaJ"/>
    <property type="match status" value="1"/>
</dbReference>
<feature type="binding site" evidence="9">
    <location>
        <position position="171"/>
    </location>
    <ligand>
        <name>Zn(2+)</name>
        <dbReference type="ChEBI" id="CHEBI:29105"/>
        <label>2</label>
    </ligand>
</feature>
<dbReference type="SUPFAM" id="SSF57938">
    <property type="entry name" value="DnaJ/Hsp40 cysteine-rich domain"/>
    <property type="match status" value="1"/>
</dbReference>
<dbReference type="CDD" id="cd10719">
    <property type="entry name" value="DnaJ_zf"/>
    <property type="match status" value="1"/>
</dbReference>
<keyword evidence="7 9" id="KW-0346">Stress response</keyword>
<keyword evidence="2 9" id="KW-0235">DNA replication</keyword>
<dbReference type="FunFam" id="2.10.230.10:FF:000002">
    <property type="entry name" value="Molecular chaperone DnaJ"/>
    <property type="match status" value="1"/>
</dbReference>
<feature type="binding site" evidence="9">
    <location>
        <position position="211"/>
    </location>
    <ligand>
        <name>Zn(2+)</name>
        <dbReference type="ChEBI" id="CHEBI:29105"/>
        <label>1</label>
    </ligand>
</feature>
<dbReference type="InterPro" id="IPR001623">
    <property type="entry name" value="DnaJ_domain"/>
</dbReference>
<dbReference type="RefSeq" id="WP_048112805.1">
    <property type="nucleotide sequence ID" value="NZ_CP010070.1"/>
</dbReference>
<evidence type="ECO:0000256" key="8">
    <source>
        <dbReference type="ARBA" id="ARBA00023186"/>
    </source>
</evidence>
<dbReference type="Pfam" id="PF00684">
    <property type="entry name" value="DnaJ_CXXCXGXG"/>
    <property type="match status" value="1"/>
</dbReference>
<dbReference type="OrthoDB" id="8967at2157"/>
<feature type="region of interest" description="Disordered" evidence="11">
    <location>
        <begin position="359"/>
        <end position="386"/>
    </location>
</feature>
<evidence type="ECO:0000256" key="1">
    <source>
        <dbReference type="ARBA" id="ARBA00022490"/>
    </source>
</evidence>
<evidence type="ECO:0000256" key="7">
    <source>
        <dbReference type="ARBA" id="ARBA00023016"/>
    </source>
</evidence>
<feature type="compositionally biased region" description="Basic residues" evidence="11">
    <location>
        <begin position="367"/>
        <end position="376"/>
    </location>
</feature>
<comment type="subcellular location">
    <subcellularLocation>
        <location evidence="9">Cytoplasm</location>
    </subcellularLocation>
</comment>
<accession>A0A0A7LCJ4</accession>
<dbReference type="PANTHER" id="PTHR43096:SF10">
    <property type="entry name" value="CHAPERONE PROTEIN DNAJ A6, CHLOROPLASTIC"/>
    <property type="match status" value="1"/>
</dbReference>
<feature type="binding site" evidence="9">
    <location>
        <position position="158"/>
    </location>
    <ligand>
        <name>Zn(2+)</name>
        <dbReference type="ChEBI" id="CHEBI:29105"/>
        <label>1</label>
    </ligand>
</feature>
<feature type="domain" description="CR-type" evidence="13">
    <location>
        <begin position="142"/>
        <end position="223"/>
    </location>
</feature>
<dbReference type="FunFam" id="2.60.260.20:FF:000013">
    <property type="entry name" value="DnaJ subfamily B member 11"/>
    <property type="match status" value="1"/>
</dbReference>
<keyword evidence="1 9" id="KW-0963">Cytoplasm</keyword>
<dbReference type="SUPFAM" id="SSF49493">
    <property type="entry name" value="HSP40/DnaJ peptide-binding domain"/>
    <property type="match status" value="2"/>
</dbReference>
<dbReference type="FunFam" id="1.10.287.110:FF:000031">
    <property type="entry name" value="Molecular chaperone DnaJ"/>
    <property type="match status" value="1"/>
</dbReference>
<evidence type="ECO:0000256" key="10">
    <source>
        <dbReference type="PROSITE-ProRule" id="PRU00546"/>
    </source>
</evidence>
<proteinExistence type="inferred from homology"/>
<dbReference type="InterPro" id="IPR036869">
    <property type="entry name" value="J_dom_sf"/>
</dbReference>
<reference evidence="14 15" key="1">
    <citation type="journal article" date="2014" name="Appl. Environ. Microbiol.">
        <title>Comparative Genome Analysis of 'Candidatus Methanoplasma termitum' Indicates a New Mode of Energy Metabolism in the Seventh Order of Methanogens.</title>
        <authorList>
            <person name="Lang K."/>
            <person name="Schuldes J."/>
            <person name="Klingl A."/>
            <person name="Poehlein A."/>
            <person name="Daniel R."/>
            <person name="Brune A."/>
        </authorList>
    </citation>
    <scope>NUCLEOTIDE SEQUENCE [LARGE SCALE GENOMIC DNA]</scope>
    <source>
        <strain evidence="15">Mpt1</strain>
    </source>
</reference>
<feature type="domain" description="J" evidence="12">
    <location>
        <begin position="4"/>
        <end position="70"/>
    </location>
</feature>
<evidence type="ECO:0000259" key="12">
    <source>
        <dbReference type="PROSITE" id="PS50076"/>
    </source>
</evidence>
<dbReference type="GO" id="GO:0031072">
    <property type="term" value="F:heat shock protein binding"/>
    <property type="evidence" value="ECO:0007669"/>
    <property type="project" value="InterPro"/>
</dbReference>
<keyword evidence="15" id="KW-1185">Reference proteome</keyword>
<dbReference type="GO" id="GO:0006260">
    <property type="term" value="P:DNA replication"/>
    <property type="evidence" value="ECO:0007669"/>
    <property type="project" value="UniProtKB-KW"/>
</dbReference>
<protein>
    <recommendedName>
        <fullName evidence="9">Chaperone protein DnaJ</fullName>
    </recommendedName>
</protein>
<dbReference type="SUPFAM" id="SSF46565">
    <property type="entry name" value="Chaperone J-domain"/>
    <property type="match status" value="1"/>
</dbReference>
<keyword evidence="6 9" id="KW-0862">Zinc</keyword>
<comment type="similarity">
    <text evidence="9">Belongs to the DnaJ family.</text>
</comment>
<dbReference type="Proteomes" id="UP000030787">
    <property type="component" value="Chromosome"/>
</dbReference>
<evidence type="ECO:0000256" key="3">
    <source>
        <dbReference type="ARBA" id="ARBA00022723"/>
    </source>
</evidence>
<feature type="repeat" description="CXXCXGXG motif" evidence="9">
    <location>
        <begin position="171"/>
        <end position="178"/>
    </location>
</feature>
<feature type="repeat" description="CXXCXGXG motif" evidence="9">
    <location>
        <begin position="211"/>
        <end position="218"/>
    </location>
</feature>
<feature type="binding site" evidence="9">
    <location>
        <position position="214"/>
    </location>
    <ligand>
        <name>Zn(2+)</name>
        <dbReference type="ChEBI" id="CHEBI:29105"/>
        <label>1</label>
    </ligand>
</feature>
<dbReference type="Gene3D" id="2.60.260.20">
    <property type="entry name" value="Urease metallochaperone UreE, N-terminal domain"/>
    <property type="match status" value="2"/>
</dbReference>
<dbReference type="CDD" id="cd06257">
    <property type="entry name" value="DnaJ"/>
    <property type="match status" value="1"/>
</dbReference>
<dbReference type="PROSITE" id="PS50076">
    <property type="entry name" value="DNAJ_2"/>
    <property type="match status" value="1"/>
</dbReference>
<dbReference type="HOGENOM" id="CLU_017633_0_7_2"/>
<dbReference type="STRING" id="1577791.Mpt1_c10290"/>
<dbReference type="InterPro" id="IPR018253">
    <property type="entry name" value="DnaJ_domain_CS"/>
</dbReference>
<evidence type="ECO:0000313" key="15">
    <source>
        <dbReference type="Proteomes" id="UP000030787"/>
    </source>
</evidence>
<keyword evidence="4 9" id="KW-0677">Repeat</keyword>
<evidence type="ECO:0000256" key="11">
    <source>
        <dbReference type="SAM" id="MobiDB-lite"/>
    </source>
</evidence>
<dbReference type="GO" id="GO:0042026">
    <property type="term" value="P:protein refolding"/>
    <property type="evidence" value="ECO:0007669"/>
    <property type="project" value="TreeGrafter"/>
</dbReference>
<keyword evidence="5 9" id="KW-0863">Zinc-finger</keyword>
<dbReference type="GeneID" id="24818691"/>
<feature type="repeat" description="CXXCXGXG motif" evidence="9">
    <location>
        <begin position="155"/>
        <end position="162"/>
    </location>
</feature>
<dbReference type="NCBIfam" id="NF008035">
    <property type="entry name" value="PRK10767.1"/>
    <property type="match status" value="1"/>
</dbReference>
<feature type="compositionally biased region" description="Basic and acidic residues" evidence="11">
    <location>
        <begin position="377"/>
        <end position="386"/>
    </location>
</feature>
<feature type="zinc finger region" description="CR-type" evidence="10">
    <location>
        <begin position="142"/>
        <end position="223"/>
    </location>
</feature>
<sequence length="386" mass="42015">MPRDYYEVLGVAKDASQDDIKKAYRTLAKKYHPDVTDLTKEEAEAKFKELSEAYEVLSDEGKRKTYDQYGHAGVNQQFSQGGFSWEDFTHADDISDIFGDLFGSMFGGGYGRRQQSRSRNSPRQGDSLRYDLEVTLQDVLKGKTAELSVPHSIQCSDCRGTGGKDGQIETCQVCKGAGQVQKVSRTPFGNMVSVGDCGNCNGSGKTFKERCPKCRGSGRTNITSKVSVNIPKGVEEDMRLKVAGAGDAGANGGPSGDLFVVVHVKGDKNFERDGMNLWTAVTTTYPKLVLGGEETVKTIDGETISVTIPAGTQVGGVLRIAGKGLPKLNQNTRGNMFVRVMMNVPNKVSAYEKELLTKLDDNAGKKPPGKSKSKLRQKIDEKLDEL</sequence>
<dbReference type="InterPro" id="IPR001305">
    <property type="entry name" value="HSP_DnaJ_Cys-rich_dom"/>
</dbReference>
<dbReference type="Pfam" id="PF01556">
    <property type="entry name" value="DnaJ_C"/>
    <property type="match status" value="1"/>
</dbReference>
<feature type="repeat" description="CXXCXGXG motif" evidence="9">
    <location>
        <begin position="197"/>
        <end position="204"/>
    </location>
</feature>
<dbReference type="Gene3D" id="1.10.287.110">
    <property type="entry name" value="DnaJ domain"/>
    <property type="match status" value="1"/>
</dbReference>
<comment type="subunit">
    <text evidence="9">Homodimer.</text>
</comment>
<keyword evidence="3 9" id="KW-0479">Metal-binding</keyword>
<dbReference type="InterPro" id="IPR036410">
    <property type="entry name" value="HSP_DnaJ_Cys-rich_dom_sf"/>
</dbReference>
<dbReference type="SMART" id="SM00271">
    <property type="entry name" value="DnaJ"/>
    <property type="match status" value="1"/>
</dbReference>
<dbReference type="EMBL" id="CP010070">
    <property type="protein sequence ID" value="AIZ56900.1"/>
    <property type="molecule type" value="Genomic_DNA"/>
</dbReference>
<organism evidence="14 15">
    <name type="scientific">Candidatus Methanoplasma termitum</name>
    <dbReference type="NCBI Taxonomy" id="1577791"/>
    <lineage>
        <taxon>Archaea</taxon>
        <taxon>Methanobacteriati</taxon>
        <taxon>Thermoplasmatota</taxon>
        <taxon>Thermoplasmata</taxon>
        <taxon>Methanomassiliicoccales</taxon>
        <taxon>Methanomassiliicoccaceae</taxon>
        <taxon>Candidatus Methanoplasma</taxon>
    </lineage>
</organism>
<dbReference type="AlphaFoldDB" id="A0A0A7LCJ4"/>
<dbReference type="PROSITE" id="PS00636">
    <property type="entry name" value="DNAJ_1"/>
    <property type="match status" value="1"/>
</dbReference>
<dbReference type="CDD" id="cd10747">
    <property type="entry name" value="DnaJ_C"/>
    <property type="match status" value="1"/>
</dbReference>
<dbReference type="GO" id="GO:0005737">
    <property type="term" value="C:cytoplasm"/>
    <property type="evidence" value="ECO:0007669"/>
    <property type="project" value="UniProtKB-SubCell"/>
</dbReference>
<dbReference type="InterPro" id="IPR008971">
    <property type="entry name" value="HSP40/DnaJ_pept-bd"/>
</dbReference>
<evidence type="ECO:0000256" key="6">
    <source>
        <dbReference type="ARBA" id="ARBA00022833"/>
    </source>
</evidence>
<dbReference type="PROSITE" id="PS51188">
    <property type="entry name" value="ZF_CR"/>
    <property type="match status" value="1"/>
</dbReference>
<comment type="function">
    <text evidence="9">Participates actively in the response to hyperosmotic and heat shock by preventing the aggregation of stress-denatured proteins and by disaggregating proteins, also in an autonomous, DnaK-independent fashion. Unfolded proteins bind initially to DnaJ; upon interaction with the DnaJ-bound protein, DnaK hydrolyzes its bound ATP, resulting in the formation of a stable complex. GrpE releases ADP from DnaK; ATP binding to DnaK triggers the release of the substrate protein, thus completing the reaction cycle. Several rounds of ATP-dependent interactions between DnaJ, DnaK and GrpE are required for fully efficient folding. Also involved, together with DnaK and GrpE, in the DNA replication of plasmids through activation of initiation proteins.</text>
</comment>
<dbReference type="GO" id="GO:0051082">
    <property type="term" value="F:unfolded protein binding"/>
    <property type="evidence" value="ECO:0007669"/>
    <property type="project" value="UniProtKB-UniRule"/>
</dbReference>